<evidence type="ECO:0000256" key="1">
    <source>
        <dbReference type="SAM" id="MobiDB-lite"/>
    </source>
</evidence>
<keyword evidence="2" id="KW-0472">Membrane</keyword>
<feature type="compositionally biased region" description="Basic residues" evidence="1">
    <location>
        <begin position="137"/>
        <end position="147"/>
    </location>
</feature>
<protein>
    <submittedName>
        <fullName evidence="3">Uncharacterized protein</fullName>
    </submittedName>
</protein>
<feature type="transmembrane region" description="Helical" evidence="2">
    <location>
        <begin position="73"/>
        <end position="91"/>
    </location>
</feature>
<evidence type="ECO:0000256" key="2">
    <source>
        <dbReference type="SAM" id="Phobius"/>
    </source>
</evidence>
<proteinExistence type="predicted"/>
<organism evidence="3">
    <name type="scientific">Eucalyptus grandis</name>
    <name type="common">Flooded gum</name>
    <dbReference type="NCBI Taxonomy" id="71139"/>
    <lineage>
        <taxon>Eukaryota</taxon>
        <taxon>Viridiplantae</taxon>
        <taxon>Streptophyta</taxon>
        <taxon>Embryophyta</taxon>
        <taxon>Tracheophyta</taxon>
        <taxon>Spermatophyta</taxon>
        <taxon>Magnoliopsida</taxon>
        <taxon>eudicotyledons</taxon>
        <taxon>Gunneridae</taxon>
        <taxon>Pentapetalae</taxon>
        <taxon>rosids</taxon>
        <taxon>malvids</taxon>
        <taxon>Myrtales</taxon>
        <taxon>Myrtaceae</taxon>
        <taxon>Myrtoideae</taxon>
        <taxon>Eucalypteae</taxon>
        <taxon>Eucalyptus</taxon>
    </lineage>
</organism>
<gene>
    <name evidence="3" type="ORF">EUGRSUZ_K02559</name>
</gene>
<reference evidence="3" key="1">
    <citation type="submission" date="2013-07" db="EMBL/GenBank/DDBJ databases">
        <title>The genome of Eucalyptus grandis.</title>
        <authorList>
            <person name="Schmutz J."/>
            <person name="Hayes R."/>
            <person name="Myburg A."/>
            <person name="Tuskan G."/>
            <person name="Grattapaglia D."/>
            <person name="Rokhsar D.S."/>
        </authorList>
    </citation>
    <scope>NUCLEOTIDE SEQUENCE</scope>
    <source>
        <tissue evidence="3">Leaf extractions</tissue>
    </source>
</reference>
<dbReference type="Gramene" id="KCW48949">
    <property type="protein sequence ID" value="KCW48949"/>
    <property type="gene ID" value="EUGRSUZ_K02559"/>
</dbReference>
<dbReference type="AlphaFoldDB" id="A0A059A5G7"/>
<dbReference type="InParanoid" id="A0A059A5G7"/>
<accession>A0A059A5G7</accession>
<feature type="compositionally biased region" description="Polar residues" evidence="1">
    <location>
        <begin position="148"/>
        <end position="157"/>
    </location>
</feature>
<dbReference type="EMBL" id="KK198763">
    <property type="protein sequence ID" value="KCW48949.1"/>
    <property type="molecule type" value="Genomic_DNA"/>
</dbReference>
<keyword evidence="2" id="KW-1133">Transmembrane helix</keyword>
<sequence length="157" mass="17954">MKSWEAGHDLDELGRYGLCLLSILWGRKQVHWSENRDNDSGEVGKLIWAASESSAGRCSTHFSKAIVLRLDPLLGFHPLLLLTLGFLLFLLRNVNRVQKARSFSFSRRRAGIHSLSQGFNQGRITFYHYKGQKQHHLLSPKGKKQKHAQMNSSRSKQ</sequence>
<keyword evidence="2" id="KW-0812">Transmembrane</keyword>
<name>A0A059A5G7_EUCGR</name>
<evidence type="ECO:0000313" key="3">
    <source>
        <dbReference type="EMBL" id="KCW48949.1"/>
    </source>
</evidence>
<feature type="region of interest" description="Disordered" evidence="1">
    <location>
        <begin position="137"/>
        <end position="157"/>
    </location>
</feature>